<dbReference type="RefSeq" id="WP_203193876.1">
    <property type="nucleotide sequence ID" value="NZ_CP063362.1"/>
</dbReference>
<proteinExistence type="inferred from homology"/>
<dbReference type="InterPro" id="IPR002347">
    <property type="entry name" value="SDR_fam"/>
</dbReference>
<sequence>MTRTILITGTSSGYGKAIAEHFLDLGWNVLATMRRPVPDLFPASDRLKVLQLDVTDADSIARAIADGVAAFGAIDVLVNNAGIGMASVVEATPDSIIREIFETNSFGVFATCRAIIPHMRRQGHGVIVNITSSTAIGVMPLVAIYAASKCAVEGFTESLSYELEPFGIRARLVEPGYGPTTNFTANGGARMQGLIPEGYGAFAQSCFQKMASYPTAYCTEAEVAQAVFAAATAEGEEIRYPAGPDTRLLAELRWTTSEPHYLEKMREMFRPNFSTPSLAEGRAL</sequence>
<organism evidence="4 5">
    <name type="scientific">Xanthobacter dioxanivorans</name>
    <dbReference type="NCBI Taxonomy" id="2528964"/>
    <lineage>
        <taxon>Bacteria</taxon>
        <taxon>Pseudomonadati</taxon>
        <taxon>Pseudomonadota</taxon>
        <taxon>Alphaproteobacteria</taxon>
        <taxon>Hyphomicrobiales</taxon>
        <taxon>Xanthobacteraceae</taxon>
        <taxon>Xanthobacter</taxon>
    </lineage>
</organism>
<dbReference type="KEGG" id="xdi:EZH22_00450"/>
<dbReference type="AlphaFoldDB" id="A0A974SJZ8"/>
<evidence type="ECO:0000256" key="1">
    <source>
        <dbReference type="ARBA" id="ARBA00006484"/>
    </source>
</evidence>
<dbReference type="InterPro" id="IPR036291">
    <property type="entry name" value="NAD(P)-bd_dom_sf"/>
</dbReference>
<dbReference type="InterPro" id="IPR051911">
    <property type="entry name" value="SDR_oxidoreductase"/>
</dbReference>
<dbReference type="PRINTS" id="PR00080">
    <property type="entry name" value="SDRFAMILY"/>
</dbReference>
<reference evidence="4 5" key="1">
    <citation type="submission" date="2020-10" db="EMBL/GenBank/DDBJ databases">
        <title>Degradation of 1,4-Dioxane by Xanthobacter sp. YN2, via a Novel Group-2 Soluble Di-Iron Monooxygenase.</title>
        <authorList>
            <person name="Ma F."/>
            <person name="Wang Y."/>
            <person name="Yang J."/>
            <person name="Guo H."/>
            <person name="Su D."/>
            <person name="Yu L."/>
        </authorList>
    </citation>
    <scope>NUCLEOTIDE SEQUENCE [LARGE SCALE GENOMIC DNA]</scope>
    <source>
        <strain evidence="4 5">YN2</strain>
    </source>
</reference>
<dbReference type="Pfam" id="PF00106">
    <property type="entry name" value="adh_short"/>
    <property type="match status" value="1"/>
</dbReference>
<protein>
    <submittedName>
        <fullName evidence="4">SDR family oxidoreductase</fullName>
    </submittedName>
</protein>
<evidence type="ECO:0000313" key="5">
    <source>
        <dbReference type="Proteomes" id="UP000596427"/>
    </source>
</evidence>
<keyword evidence="5" id="KW-1185">Reference proteome</keyword>
<dbReference type="PANTHER" id="PTHR43976">
    <property type="entry name" value="SHORT CHAIN DEHYDROGENASE"/>
    <property type="match status" value="1"/>
</dbReference>
<comment type="similarity">
    <text evidence="1 3">Belongs to the short-chain dehydrogenases/reductases (SDR) family.</text>
</comment>
<name>A0A974SJZ8_9HYPH</name>
<dbReference type="GO" id="GO:0016491">
    <property type="term" value="F:oxidoreductase activity"/>
    <property type="evidence" value="ECO:0007669"/>
    <property type="project" value="UniProtKB-KW"/>
</dbReference>
<accession>A0A974SJZ8</accession>
<evidence type="ECO:0000256" key="2">
    <source>
        <dbReference type="ARBA" id="ARBA00023002"/>
    </source>
</evidence>
<dbReference type="EMBL" id="CP063362">
    <property type="protein sequence ID" value="QRG06968.1"/>
    <property type="molecule type" value="Genomic_DNA"/>
</dbReference>
<dbReference type="CDD" id="cd05374">
    <property type="entry name" value="17beta-HSD-like_SDR_c"/>
    <property type="match status" value="1"/>
</dbReference>
<evidence type="ECO:0000256" key="3">
    <source>
        <dbReference type="RuleBase" id="RU000363"/>
    </source>
</evidence>
<gene>
    <name evidence="4" type="ORF">EZH22_00450</name>
</gene>
<evidence type="ECO:0000313" key="4">
    <source>
        <dbReference type="EMBL" id="QRG06968.1"/>
    </source>
</evidence>
<dbReference type="SUPFAM" id="SSF51735">
    <property type="entry name" value="NAD(P)-binding Rossmann-fold domains"/>
    <property type="match status" value="1"/>
</dbReference>
<keyword evidence="2" id="KW-0560">Oxidoreductase</keyword>
<dbReference type="Proteomes" id="UP000596427">
    <property type="component" value="Chromosome"/>
</dbReference>
<dbReference type="PRINTS" id="PR00081">
    <property type="entry name" value="GDHRDH"/>
</dbReference>
<dbReference type="PANTHER" id="PTHR43976:SF16">
    <property type="entry name" value="SHORT-CHAIN DEHYDROGENASE_REDUCTASE FAMILY PROTEIN"/>
    <property type="match status" value="1"/>
</dbReference>
<dbReference type="Gene3D" id="3.40.50.720">
    <property type="entry name" value="NAD(P)-binding Rossmann-like Domain"/>
    <property type="match status" value="1"/>
</dbReference>